<evidence type="ECO:0000313" key="2">
    <source>
        <dbReference type="EMBL" id="ELZ28106.1"/>
    </source>
</evidence>
<comment type="caution">
    <text evidence="2">The sequence shown here is derived from an EMBL/GenBank/DDBJ whole genome shotgun (WGS) entry which is preliminary data.</text>
</comment>
<reference evidence="2 3" key="1">
    <citation type="journal article" date="2014" name="PLoS Genet.">
        <title>Phylogenetically driven sequencing of extremely halophilic archaea reveals strategies for static and dynamic osmo-response.</title>
        <authorList>
            <person name="Becker E.A."/>
            <person name="Seitzer P.M."/>
            <person name="Tritt A."/>
            <person name="Larsen D."/>
            <person name="Krusor M."/>
            <person name="Yao A.I."/>
            <person name="Wu D."/>
            <person name="Madern D."/>
            <person name="Eisen J.A."/>
            <person name="Darling A.E."/>
            <person name="Facciotti M.T."/>
        </authorList>
    </citation>
    <scope>NUCLEOTIDE SEQUENCE [LARGE SCALE GENOMIC DNA]</scope>
    <source>
        <strain evidence="2 3">2-9-1</strain>
    </source>
</reference>
<keyword evidence="1" id="KW-0472">Membrane</keyword>
<proteinExistence type="predicted"/>
<evidence type="ECO:0000256" key="1">
    <source>
        <dbReference type="SAM" id="Phobius"/>
    </source>
</evidence>
<feature type="transmembrane region" description="Helical" evidence="1">
    <location>
        <begin position="100"/>
        <end position="116"/>
    </location>
</feature>
<sequence>MELCKCSSNSSADCTPSIVDLRIVEAVEVKIIQIDLLSIYIKHSKLSCGRGLLTRTSYSGHVEVFSESPFIKDLFVAIGIVFCKRDIVHGVFFIRSDSPFISFLGIFVLFRFIPVVSGQSISESLKRLFIVFLIDLAIDSITGINPKTLNFCNYFV</sequence>
<dbReference type="AlphaFoldDB" id="M0CY02"/>
<dbReference type="Proteomes" id="UP000011626">
    <property type="component" value="Unassembled WGS sequence"/>
</dbReference>
<accession>M0CY02</accession>
<keyword evidence="1" id="KW-1133">Transmembrane helix</keyword>
<feature type="transmembrane region" description="Helical" evidence="1">
    <location>
        <begin position="128"/>
        <end position="146"/>
    </location>
</feature>
<name>M0CY02_9EURY</name>
<organism evidence="2 3">
    <name type="scientific">Halosimplex carlsbadense 2-9-1</name>
    <dbReference type="NCBI Taxonomy" id="797114"/>
    <lineage>
        <taxon>Archaea</taxon>
        <taxon>Methanobacteriati</taxon>
        <taxon>Methanobacteriota</taxon>
        <taxon>Stenosarchaea group</taxon>
        <taxon>Halobacteria</taxon>
        <taxon>Halobacteriales</taxon>
        <taxon>Haloarculaceae</taxon>
        <taxon>Halosimplex</taxon>
    </lineage>
</organism>
<gene>
    <name evidence="2" type="ORF">C475_04855</name>
</gene>
<evidence type="ECO:0000313" key="3">
    <source>
        <dbReference type="Proteomes" id="UP000011626"/>
    </source>
</evidence>
<keyword evidence="1" id="KW-0812">Transmembrane</keyword>
<keyword evidence="3" id="KW-1185">Reference proteome</keyword>
<dbReference type="EMBL" id="AOIU01000011">
    <property type="protein sequence ID" value="ELZ28106.1"/>
    <property type="molecule type" value="Genomic_DNA"/>
</dbReference>
<protein>
    <submittedName>
        <fullName evidence="2">Uncharacterized protein</fullName>
    </submittedName>
</protein>